<protein>
    <submittedName>
        <fullName evidence="5">Putative HTH-type transcriptional regulator YdeO</fullName>
    </submittedName>
</protein>
<keyword evidence="3" id="KW-0804">Transcription</keyword>
<dbReference type="PRINTS" id="PR00032">
    <property type="entry name" value="HTHARAC"/>
</dbReference>
<dbReference type="Pfam" id="PF12833">
    <property type="entry name" value="HTH_18"/>
    <property type="match status" value="1"/>
</dbReference>
<dbReference type="Proteomes" id="UP000004710">
    <property type="component" value="Unassembled WGS sequence"/>
</dbReference>
<evidence type="ECO:0000259" key="4">
    <source>
        <dbReference type="PROSITE" id="PS01124"/>
    </source>
</evidence>
<dbReference type="AlphaFoldDB" id="F4T8W1"/>
<keyword evidence="1" id="KW-0805">Transcription regulation</keyword>
<dbReference type="GO" id="GO:0003700">
    <property type="term" value="F:DNA-binding transcription factor activity"/>
    <property type="evidence" value="ECO:0007669"/>
    <property type="project" value="InterPro"/>
</dbReference>
<dbReference type="InterPro" id="IPR018060">
    <property type="entry name" value="HTH_AraC"/>
</dbReference>
<dbReference type="InterPro" id="IPR020449">
    <property type="entry name" value="Tscrpt_reg_AraC-type_HTH"/>
</dbReference>
<evidence type="ECO:0000313" key="6">
    <source>
        <dbReference type="Proteomes" id="UP000004710"/>
    </source>
</evidence>
<gene>
    <name evidence="5" type="ORF">ECIG_05549</name>
</gene>
<evidence type="ECO:0000313" key="5">
    <source>
        <dbReference type="EMBL" id="EGI12682.1"/>
    </source>
</evidence>
<feature type="domain" description="HTH araC/xylS-type" evidence="4">
    <location>
        <begin position="121"/>
        <end position="217"/>
    </location>
</feature>
<evidence type="ECO:0000256" key="2">
    <source>
        <dbReference type="ARBA" id="ARBA00023125"/>
    </source>
</evidence>
<dbReference type="GO" id="GO:0005829">
    <property type="term" value="C:cytosol"/>
    <property type="evidence" value="ECO:0007669"/>
    <property type="project" value="TreeGrafter"/>
</dbReference>
<dbReference type="SMART" id="SM00342">
    <property type="entry name" value="HTH_ARAC"/>
    <property type="match status" value="1"/>
</dbReference>
<organism evidence="5 6">
    <name type="scientific">Escherichia coli M605</name>
    <dbReference type="NCBI Taxonomy" id="656417"/>
    <lineage>
        <taxon>Bacteria</taxon>
        <taxon>Pseudomonadati</taxon>
        <taxon>Pseudomonadota</taxon>
        <taxon>Gammaproteobacteria</taxon>
        <taxon>Enterobacterales</taxon>
        <taxon>Enterobacteriaceae</taxon>
        <taxon>Escherichia</taxon>
    </lineage>
</organism>
<dbReference type="PANTHER" id="PTHR47894:SF4">
    <property type="entry name" value="HTH-TYPE TRANSCRIPTIONAL REGULATOR GADX"/>
    <property type="match status" value="1"/>
</dbReference>
<reference evidence="5 6" key="1">
    <citation type="submission" date="2010-01" db="EMBL/GenBank/DDBJ databases">
        <title>The Genome Sequence of Escherichia coli M605.</title>
        <authorList>
            <consortium name="The Broad Institute Genome Sequencing Platform"/>
            <consortium name="The Broad Institute Genome Sequencing Center for Infectious Disease"/>
            <person name="Feldgarden M."/>
            <person name="Gordon D.M."/>
            <person name="Johnson J.R."/>
            <person name="Johnston B.D."/>
            <person name="Young S."/>
            <person name="Zeng Q."/>
            <person name="Koehrsen M."/>
            <person name="Alvarado L."/>
            <person name="Berlin A.M."/>
            <person name="Borenstein D."/>
            <person name="Chapman S.B."/>
            <person name="Chen Z."/>
            <person name="Engels R."/>
            <person name="Freedman E."/>
            <person name="Gellesch M."/>
            <person name="Goldberg J."/>
            <person name="Griggs A."/>
            <person name="Gujja S."/>
            <person name="Heilman E.R."/>
            <person name="Heiman D.I."/>
            <person name="Hepburn T.A."/>
            <person name="Howarth C."/>
            <person name="Jen D."/>
            <person name="Larson L."/>
            <person name="Lewis B."/>
            <person name="Mehta T."/>
            <person name="Park D."/>
            <person name="Pearson M."/>
            <person name="Richards J."/>
            <person name="Roberts A."/>
            <person name="Saif S."/>
            <person name="Shea T.D."/>
            <person name="Shenoy N."/>
            <person name="Sisk P."/>
            <person name="Stolte C."/>
            <person name="Sykes S.N."/>
            <person name="Walk T."/>
            <person name="White J."/>
            <person name="Yandava C."/>
            <person name="Haas B."/>
            <person name="Henn M.R."/>
            <person name="Nusbaum C."/>
            <person name="Birren B."/>
        </authorList>
    </citation>
    <scope>NUCLEOTIDE SEQUENCE [LARGE SCALE GENOMIC DNA]</scope>
    <source>
        <strain evidence="5 6">M605</strain>
    </source>
</reference>
<accession>F4T8W1</accession>
<name>F4T8W1_ECOLX</name>
<dbReference type="SUPFAM" id="SSF46689">
    <property type="entry name" value="Homeodomain-like"/>
    <property type="match status" value="1"/>
</dbReference>
<dbReference type="GO" id="GO:0000976">
    <property type="term" value="F:transcription cis-regulatory region binding"/>
    <property type="evidence" value="ECO:0007669"/>
    <property type="project" value="TreeGrafter"/>
</dbReference>
<sequence length="226" mass="26237">MIFDKKLSLKYGDVLLTKNTDRLYISSYKDHFYEVPIDLDTINSYIQQNHLYTSAYKSENYHIVRDIPYLELMLSIIKNINITPHPHPQFRKLQMLALLAIIRSNSSIDSLIISSIPSFSDRVKSVIISTTSRKWMLHDISVLFHMSESLVKKKLLAESTSFSEILLKSRMDIAVNLLNEKKSIKQTAISCGFSNTSYFIQSFKKHHGTTPREYQLKAREDKKQTK</sequence>
<dbReference type="HOGENOM" id="CLU_000445_81_4_6"/>
<dbReference type="PANTHER" id="PTHR47894">
    <property type="entry name" value="HTH-TYPE TRANSCRIPTIONAL REGULATOR GADX"/>
    <property type="match status" value="1"/>
</dbReference>
<dbReference type="PROSITE" id="PS01124">
    <property type="entry name" value="HTH_ARAC_FAMILY_2"/>
    <property type="match status" value="1"/>
</dbReference>
<keyword evidence="2" id="KW-0238">DNA-binding</keyword>
<evidence type="ECO:0000256" key="3">
    <source>
        <dbReference type="ARBA" id="ARBA00023163"/>
    </source>
</evidence>
<dbReference type="InterPro" id="IPR018062">
    <property type="entry name" value="HTH_AraC-typ_CS"/>
</dbReference>
<dbReference type="InterPro" id="IPR009057">
    <property type="entry name" value="Homeodomain-like_sf"/>
</dbReference>
<proteinExistence type="predicted"/>
<dbReference type="EMBL" id="GL883939">
    <property type="protein sequence ID" value="EGI12682.1"/>
    <property type="molecule type" value="Genomic_DNA"/>
</dbReference>
<evidence type="ECO:0000256" key="1">
    <source>
        <dbReference type="ARBA" id="ARBA00023015"/>
    </source>
</evidence>
<dbReference type="Gene3D" id="1.10.10.60">
    <property type="entry name" value="Homeodomain-like"/>
    <property type="match status" value="1"/>
</dbReference>
<dbReference type="PROSITE" id="PS00041">
    <property type="entry name" value="HTH_ARAC_FAMILY_1"/>
    <property type="match status" value="1"/>
</dbReference>